<evidence type="ECO:0000313" key="4">
    <source>
        <dbReference type="Proteomes" id="UP001481677"/>
    </source>
</evidence>
<evidence type="ECO:0000313" key="2">
    <source>
        <dbReference type="EMBL" id="TXC80910.1"/>
    </source>
</evidence>
<reference evidence="1 4" key="3">
    <citation type="submission" date="2024-01" db="EMBL/GenBank/DDBJ databases">
        <title>The diversity of rhizobia nodulating Mimosa spp. in eleven states of Brazil covering several biomes is determined by host plant, location, and edaphic factors.</title>
        <authorList>
            <person name="Rouws L."/>
            <person name="Barauna A."/>
            <person name="Beukes C."/>
            <person name="De Faria S.M."/>
            <person name="Gross E."/>
            <person name="Dos Reis Junior F.B."/>
            <person name="Simon M."/>
            <person name="Maluk M."/>
            <person name="Odee D.W."/>
            <person name="Kenicer G."/>
            <person name="Young J.P.W."/>
            <person name="Reis V.M."/>
            <person name="Zilli J."/>
            <person name="James E.K."/>
        </authorList>
    </citation>
    <scope>NUCLEOTIDE SEQUENCE [LARGE SCALE GENOMIC DNA]</scope>
    <source>
        <strain evidence="1 4">JPY530</strain>
    </source>
</reference>
<dbReference type="Proteomes" id="UP001481677">
    <property type="component" value="Unassembled WGS sequence"/>
</dbReference>
<protein>
    <submittedName>
        <fullName evidence="2">Uncharacterized protein</fullName>
    </submittedName>
</protein>
<dbReference type="AlphaFoldDB" id="A0A5C6V819"/>
<gene>
    <name evidence="2" type="ORF">FRZ40_42645</name>
    <name evidence="1" type="ORF">V4C56_16250</name>
</gene>
<evidence type="ECO:0000313" key="3">
    <source>
        <dbReference type="Proteomes" id="UP000321776"/>
    </source>
</evidence>
<accession>A0A5C6V819</accession>
<reference evidence="2" key="2">
    <citation type="submission" date="2019-08" db="EMBL/GenBank/DDBJ databases">
        <authorList>
            <person name="Im W.-T."/>
        </authorList>
    </citation>
    <scope>NUCLEOTIDE SEQUENCE</scope>
    <source>
        <strain evidence="2">NF 2-5-3</strain>
    </source>
</reference>
<comment type="caution">
    <text evidence="2">The sequence shown here is derived from an EMBL/GenBank/DDBJ whole genome shotgun (WGS) entry which is preliminary data.</text>
</comment>
<evidence type="ECO:0000313" key="1">
    <source>
        <dbReference type="EMBL" id="MEM5341170.1"/>
    </source>
</evidence>
<sequence>MSGECKSLRVLIEDWFGSGELFTITRPDRAKTLPCRAVKVEVARSSGPLAMVFFRHGDGS</sequence>
<reference evidence="2 3" key="1">
    <citation type="journal article" date="2018" name="Int. J. Syst. Evol. Microbiol.">
        <title>Paraburkholderia azotifigens sp. nov., a nitrogen-fixing bacterium isolated from paddy soil.</title>
        <authorList>
            <person name="Choi G.M."/>
            <person name="Im W.T."/>
        </authorList>
    </citation>
    <scope>NUCLEOTIDE SEQUENCE [LARGE SCALE GENOMIC DNA]</scope>
    <source>
        <strain evidence="2 3">NF 2-5-3</strain>
    </source>
</reference>
<proteinExistence type="predicted"/>
<name>A0A5C6V819_9BURK</name>
<dbReference type="Proteomes" id="UP000321776">
    <property type="component" value="Unassembled WGS sequence"/>
</dbReference>
<organism evidence="2 3">
    <name type="scientific">Paraburkholderia azotifigens</name>
    <dbReference type="NCBI Taxonomy" id="2057004"/>
    <lineage>
        <taxon>Bacteria</taxon>
        <taxon>Pseudomonadati</taxon>
        <taxon>Pseudomonadota</taxon>
        <taxon>Betaproteobacteria</taxon>
        <taxon>Burkholderiales</taxon>
        <taxon>Burkholderiaceae</taxon>
        <taxon>Paraburkholderia</taxon>
    </lineage>
</organism>
<dbReference type="EMBL" id="VOQS01000005">
    <property type="protein sequence ID" value="TXC80910.1"/>
    <property type="molecule type" value="Genomic_DNA"/>
</dbReference>
<dbReference type="EMBL" id="JAZHGA010000010">
    <property type="protein sequence ID" value="MEM5341170.1"/>
    <property type="molecule type" value="Genomic_DNA"/>
</dbReference>
<keyword evidence="4" id="KW-1185">Reference proteome</keyword>